<comment type="cofactor">
    <cofactor evidence="1">
        <name>Mg(2+)</name>
        <dbReference type="ChEBI" id="CHEBI:18420"/>
    </cofactor>
</comment>
<feature type="active site" description="Pros-phosphohistidine intermediate" evidence="10">
    <location>
        <position position="115"/>
    </location>
</feature>
<evidence type="ECO:0000256" key="11">
    <source>
        <dbReference type="RuleBase" id="RU004011"/>
    </source>
</evidence>
<comment type="catalytic activity">
    <reaction evidence="12">
        <text>a 2'-deoxyribonucleoside 5'-diphosphate + ATP = a 2'-deoxyribonucleoside 5'-triphosphate + ADP</text>
        <dbReference type="Rhea" id="RHEA:44640"/>
        <dbReference type="ChEBI" id="CHEBI:30616"/>
        <dbReference type="ChEBI" id="CHEBI:61560"/>
        <dbReference type="ChEBI" id="CHEBI:73316"/>
        <dbReference type="ChEBI" id="CHEBI:456216"/>
        <dbReference type="EC" id="2.7.4.6"/>
    </reaction>
</comment>
<dbReference type="GO" id="GO:0005524">
    <property type="term" value="F:ATP binding"/>
    <property type="evidence" value="ECO:0007669"/>
    <property type="project" value="UniProtKB-KW"/>
</dbReference>
<keyword evidence="6 12" id="KW-0067">ATP-binding</keyword>
<dbReference type="Pfam" id="PF00334">
    <property type="entry name" value="NDK"/>
    <property type="match status" value="1"/>
</dbReference>
<dbReference type="PRINTS" id="PR01243">
    <property type="entry name" value="NUCDPKINASE"/>
</dbReference>
<dbReference type="InterPro" id="IPR034907">
    <property type="entry name" value="NDK-like_dom"/>
</dbReference>
<dbReference type="AlphaFoldDB" id="A0A938WZG5"/>
<dbReference type="PROSITE" id="PS51374">
    <property type="entry name" value="NDPK_LIKE"/>
    <property type="match status" value="1"/>
</dbReference>
<keyword evidence="15" id="KW-1185">Reference proteome</keyword>
<dbReference type="GO" id="GO:0006228">
    <property type="term" value="P:UTP biosynthetic process"/>
    <property type="evidence" value="ECO:0007669"/>
    <property type="project" value="InterPro"/>
</dbReference>
<dbReference type="EMBL" id="JACLYU010000242">
    <property type="protein sequence ID" value="MBM6700661.1"/>
    <property type="molecule type" value="Genomic_DNA"/>
</dbReference>
<evidence type="ECO:0000256" key="5">
    <source>
        <dbReference type="ARBA" id="ARBA00022777"/>
    </source>
</evidence>
<evidence type="ECO:0000313" key="15">
    <source>
        <dbReference type="Proteomes" id="UP000718821"/>
    </source>
</evidence>
<dbReference type="FunFam" id="3.30.70.141:FF:000002">
    <property type="entry name" value="Nucleoside diphosphate kinase"/>
    <property type="match status" value="1"/>
</dbReference>
<dbReference type="InterPro" id="IPR001564">
    <property type="entry name" value="Nucleoside_diP_kinase"/>
</dbReference>
<dbReference type="PROSITE" id="PS00469">
    <property type="entry name" value="NDPK"/>
    <property type="match status" value="1"/>
</dbReference>
<evidence type="ECO:0000256" key="12">
    <source>
        <dbReference type="RuleBase" id="RU004013"/>
    </source>
</evidence>
<dbReference type="NCBIfam" id="NF001908">
    <property type="entry name" value="PRK00668.1"/>
    <property type="match status" value="1"/>
</dbReference>
<dbReference type="Proteomes" id="UP000718821">
    <property type="component" value="Unassembled WGS sequence"/>
</dbReference>
<dbReference type="CDD" id="cd04413">
    <property type="entry name" value="NDPk_I"/>
    <property type="match status" value="1"/>
</dbReference>
<dbReference type="Gene3D" id="3.30.70.141">
    <property type="entry name" value="Nucleoside diphosphate kinase-like domain"/>
    <property type="match status" value="1"/>
</dbReference>
<evidence type="ECO:0000256" key="3">
    <source>
        <dbReference type="ARBA" id="ARBA00022679"/>
    </source>
</evidence>
<evidence type="ECO:0000259" key="13">
    <source>
        <dbReference type="SMART" id="SM00562"/>
    </source>
</evidence>
<name>A0A938WZG5_9BIFI</name>
<dbReference type="HAMAP" id="MF_00451">
    <property type="entry name" value="NDP_kinase"/>
    <property type="match status" value="1"/>
</dbReference>
<feature type="non-terminal residue" evidence="14">
    <location>
        <position position="138"/>
    </location>
</feature>
<organism evidence="14 15">
    <name type="scientific">Bifidobacterium pullorum subsp. saeculare</name>
    <dbReference type="NCBI Taxonomy" id="78257"/>
    <lineage>
        <taxon>Bacteria</taxon>
        <taxon>Bacillati</taxon>
        <taxon>Actinomycetota</taxon>
        <taxon>Actinomycetes</taxon>
        <taxon>Bifidobacteriales</taxon>
        <taxon>Bifidobacteriaceae</taxon>
        <taxon>Bifidobacterium</taxon>
    </lineage>
</organism>
<dbReference type="SMART" id="SM00562">
    <property type="entry name" value="NDK"/>
    <property type="match status" value="1"/>
</dbReference>
<reference evidence="14" key="1">
    <citation type="submission" date="2020-08" db="EMBL/GenBank/DDBJ databases">
        <authorList>
            <person name="Cejkova D."/>
            <person name="Kubasova T."/>
            <person name="Jahodarova E."/>
            <person name="Rychlik I."/>
        </authorList>
    </citation>
    <scope>NUCLEOTIDE SEQUENCE</scope>
    <source>
        <strain evidence="14">An836</strain>
    </source>
</reference>
<dbReference type="SUPFAM" id="SSF54919">
    <property type="entry name" value="Nucleoside diphosphate kinase, NDK"/>
    <property type="match status" value="1"/>
</dbReference>
<reference evidence="14" key="2">
    <citation type="journal article" date="2021" name="Sci. Rep.">
        <title>The distribution of antibiotic resistance genes in chicken gut microbiota commensals.</title>
        <authorList>
            <person name="Juricova H."/>
            <person name="Matiasovicova J."/>
            <person name="Kubasova T."/>
            <person name="Cejkova D."/>
            <person name="Rychlik I."/>
        </authorList>
    </citation>
    <scope>NUCLEOTIDE SEQUENCE</scope>
    <source>
        <strain evidence="14">An836</strain>
    </source>
</reference>
<evidence type="ECO:0000256" key="10">
    <source>
        <dbReference type="PROSITE-ProRule" id="PRU00706"/>
    </source>
</evidence>
<evidence type="ECO:0000256" key="6">
    <source>
        <dbReference type="ARBA" id="ARBA00022840"/>
    </source>
</evidence>
<evidence type="ECO:0000256" key="9">
    <source>
        <dbReference type="ARBA" id="ARBA00047945"/>
    </source>
</evidence>
<comment type="catalytic activity">
    <reaction evidence="9">
        <text>dZDP + ATP = dZTP + ADP</text>
        <dbReference type="Rhea" id="RHEA:67644"/>
        <dbReference type="ChEBI" id="CHEBI:30616"/>
        <dbReference type="ChEBI" id="CHEBI:172929"/>
        <dbReference type="ChEBI" id="CHEBI:172931"/>
        <dbReference type="ChEBI" id="CHEBI:456216"/>
    </reaction>
</comment>
<feature type="domain" description="Nucleoside diphosphate kinase-like" evidence="13">
    <location>
        <begin position="1"/>
        <end position="138"/>
    </location>
</feature>
<feature type="binding site" evidence="10">
    <location>
        <position position="9"/>
    </location>
    <ligand>
        <name>ATP</name>
        <dbReference type="ChEBI" id="CHEBI:30616"/>
    </ligand>
</feature>
<feature type="binding site" evidence="10">
    <location>
        <position position="112"/>
    </location>
    <ligand>
        <name>ATP</name>
        <dbReference type="ChEBI" id="CHEBI:30616"/>
    </ligand>
</feature>
<dbReference type="InterPro" id="IPR023005">
    <property type="entry name" value="Nucleoside_diP_kinase_AS"/>
</dbReference>
<keyword evidence="7" id="KW-0546">Nucleotide metabolism</keyword>
<dbReference type="InterPro" id="IPR036850">
    <property type="entry name" value="NDK-like_dom_sf"/>
</dbReference>
<evidence type="ECO:0000256" key="4">
    <source>
        <dbReference type="ARBA" id="ARBA00022741"/>
    </source>
</evidence>
<comment type="caution">
    <text evidence="14">The sequence shown here is derived from an EMBL/GenBank/DDBJ whole genome shotgun (WGS) entry which is preliminary data.</text>
</comment>
<comment type="function">
    <text evidence="8">(Microbial infection) Catalyzes the phosphorylation of dZDP to dZTP, when the bacterium is infected by a phage that produces the substrate for the synthesis of dZTP (2- amino-2'-deoxyadenosine 5'-triphosphate), which is then used by the phage as a DNA polymerase substrate.</text>
</comment>
<gene>
    <name evidence="14" type="primary">ndk</name>
    <name evidence="14" type="ORF">H7U32_10310</name>
</gene>
<dbReference type="GO" id="GO:0004550">
    <property type="term" value="F:nucleoside diphosphate kinase activity"/>
    <property type="evidence" value="ECO:0007669"/>
    <property type="project" value="UniProtKB-EC"/>
</dbReference>
<feature type="binding site" evidence="10">
    <location>
        <position position="57"/>
    </location>
    <ligand>
        <name>ATP</name>
        <dbReference type="ChEBI" id="CHEBI:30616"/>
    </ligand>
</feature>
<evidence type="ECO:0000256" key="2">
    <source>
        <dbReference type="ARBA" id="ARBA00008142"/>
    </source>
</evidence>
<comment type="similarity">
    <text evidence="2 10 11">Belongs to the NDK family.</text>
</comment>
<evidence type="ECO:0000256" key="1">
    <source>
        <dbReference type="ARBA" id="ARBA00001946"/>
    </source>
</evidence>
<dbReference type="GO" id="GO:0006241">
    <property type="term" value="P:CTP biosynthetic process"/>
    <property type="evidence" value="ECO:0007669"/>
    <property type="project" value="InterPro"/>
</dbReference>
<proteinExistence type="inferred from homology"/>
<feature type="binding site" evidence="10">
    <location>
        <position position="102"/>
    </location>
    <ligand>
        <name>ATP</name>
        <dbReference type="ChEBI" id="CHEBI:30616"/>
    </ligand>
</feature>
<keyword evidence="3 12" id="KW-0808">Transferase</keyword>
<dbReference type="EC" id="2.7.4.6" evidence="12"/>
<dbReference type="RefSeq" id="WP_204469939.1">
    <property type="nucleotide sequence ID" value="NZ_JACLYU010000242.1"/>
</dbReference>
<evidence type="ECO:0000256" key="8">
    <source>
        <dbReference type="ARBA" id="ARBA00024802"/>
    </source>
</evidence>
<feature type="binding site" evidence="10">
    <location>
        <position position="85"/>
    </location>
    <ligand>
        <name>ATP</name>
        <dbReference type="ChEBI" id="CHEBI:30616"/>
    </ligand>
</feature>
<protein>
    <recommendedName>
        <fullName evidence="12">Nucleoside diphosphate kinase</fullName>
        <ecNumber evidence="12">2.7.4.6</ecNumber>
    </recommendedName>
</protein>
<keyword evidence="5 12" id="KW-0418">Kinase</keyword>
<accession>A0A938WZG5</accession>
<dbReference type="GO" id="GO:0006183">
    <property type="term" value="P:GTP biosynthetic process"/>
    <property type="evidence" value="ECO:0007669"/>
    <property type="project" value="InterPro"/>
</dbReference>
<evidence type="ECO:0000256" key="7">
    <source>
        <dbReference type="ARBA" id="ARBA00023080"/>
    </source>
</evidence>
<sequence length="138" mass="15164">MERTYIMIKPDGVQRGLVGPIIARFEEKGYHLAGLKLVQPTRELLEDHYKDLSGKAFFAGLVNYMLSGPVVAMIWEGKNAVKAGRTLLGATNPLDSAPGTIRGDFCIDVGRNICHGSDSVDSANREIALWFKAEEQTK</sequence>
<dbReference type="PANTHER" id="PTHR11349">
    <property type="entry name" value="NUCLEOSIDE DIPHOSPHATE KINASE"/>
    <property type="match status" value="1"/>
</dbReference>
<keyword evidence="4 12" id="KW-0547">Nucleotide-binding</keyword>
<feature type="binding site" evidence="10">
    <location>
        <position position="91"/>
    </location>
    <ligand>
        <name>ATP</name>
        <dbReference type="ChEBI" id="CHEBI:30616"/>
    </ligand>
</feature>
<evidence type="ECO:0000313" key="14">
    <source>
        <dbReference type="EMBL" id="MBM6700661.1"/>
    </source>
</evidence>